<accession>A0A380QS41</accession>
<feature type="transmembrane region" description="Helical" evidence="1">
    <location>
        <begin position="12"/>
        <end position="34"/>
    </location>
</feature>
<name>A0A380QS41_YERRU</name>
<gene>
    <name evidence="2" type="primary">hofG2</name>
    <name evidence="2" type="ORF">NCTC10476_02806</name>
</gene>
<dbReference type="RefSeq" id="WP_038251576.1">
    <property type="nucleotide sequence ID" value="NZ_CABIHT010000027.1"/>
</dbReference>
<keyword evidence="1" id="KW-0812">Transmembrane</keyword>
<proteinExistence type="predicted"/>
<sequence>MSVNFTHSHGFTLLEVILIVLVLSYLSSLAMINIPHASQGALKDAEKLFYSLKKMKDKLYYSHDVYGISIKDDEWMILRLCLIECVSSEVVKESNIWKGKYWVQEYNGINKLAGKLKYSNFKVEKKYWDNINIDSVTREEEILSFIFFPDDNIGLLSIIIFDEHSSFRVNYFGDDIYLIKTSDGFSDDIKEE</sequence>
<keyword evidence="1" id="KW-0472">Membrane</keyword>
<evidence type="ECO:0000313" key="2">
    <source>
        <dbReference type="EMBL" id="SUQ01452.1"/>
    </source>
</evidence>
<protein>
    <submittedName>
        <fullName evidence="2">General secretory pathway proteins G and H</fullName>
    </submittedName>
</protein>
<dbReference type="EMBL" id="UHJG01000001">
    <property type="protein sequence ID" value="SUQ01452.1"/>
    <property type="molecule type" value="Genomic_DNA"/>
</dbReference>
<organism evidence="2 3">
    <name type="scientific">Yersinia ruckeri</name>
    <dbReference type="NCBI Taxonomy" id="29486"/>
    <lineage>
        <taxon>Bacteria</taxon>
        <taxon>Pseudomonadati</taxon>
        <taxon>Pseudomonadota</taxon>
        <taxon>Gammaproteobacteria</taxon>
        <taxon>Enterobacterales</taxon>
        <taxon>Yersiniaceae</taxon>
        <taxon>Yersinia</taxon>
    </lineage>
</organism>
<dbReference type="AlphaFoldDB" id="A0A380QS41"/>
<keyword evidence="1" id="KW-1133">Transmembrane helix</keyword>
<keyword evidence="3" id="KW-1185">Reference proteome</keyword>
<dbReference type="STRING" id="29486.UGYR_06985"/>
<reference evidence="2 3" key="1">
    <citation type="submission" date="2018-06" db="EMBL/GenBank/DDBJ databases">
        <authorList>
            <consortium name="Pathogen Informatics"/>
            <person name="Doyle S."/>
        </authorList>
    </citation>
    <scope>NUCLEOTIDE SEQUENCE [LARGE SCALE GENOMIC DNA]</scope>
    <source>
        <strain evidence="2 3">NCTC10476</strain>
    </source>
</reference>
<dbReference type="GeneID" id="66880518"/>
<evidence type="ECO:0000313" key="3">
    <source>
        <dbReference type="Proteomes" id="UP000255169"/>
    </source>
</evidence>
<dbReference type="Proteomes" id="UP000255169">
    <property type="component" value="Unassembled WGS sequence"/>
</dbReference>
<evidence type="ECO:0000256" key="1">
    <source>
        <dbReference type="SAM" id="Phobius"/>
    </source>
</evidence>